<feature type="compositionally biased region" description="Low complexity" evidence="5">
    <location>
        <begin position="1173"/>
        <end position="1184"/>
    </location>
</feature>
<dbReference type="SMART" id="SM00060">
    <property type="entry name" value="FN3"/>
    <property type="match status" value="3"/>
</dbReference>
<dbReference type="PROSITE" id="PS50835">
    <property type="entry name" value="IG_LIKE"/>
    <property type="match status" value="3"/>
</dbReference>
<sequence length="1367" mass="147671">MAGERESNEAVLRVQKPPRFTSRPTNQNVLKGQSVQLKCNAVGDPLPRIRWSRNIGSMPERREVESNGNMVISNIQVEDEGEYICTAENKVGSQTASAYVTVQAEPELIEVASDTTVQVGETVSLPCRAGGDPPPTVYWRKLHGKEGMFSGRSYQDGHIIVADGTLTIYSVHTQDQGTYTCEALNPVGSNSAQVQLTVLPRRVTTPPPIIKRGPANATVTTGGSVLFECSSLSIPEPDISWYKDDKPVETGLDGVTQDSSGNLEIQDVKSSNVGLYTCQASNSHGTTRWEALLAISPNGKSSANPAKALQLPQAPSRPNMLNSTSDSITLSWKPGSNSGDSPIQYYMVEYYKIGESPSTWHYVTDRVRQPSCTVSHLAASSDYVFVVRSVNLHGVGDPSRMSLYMTTKDLVIQPTSTIPNTASTDLQSVSVKLEEARPSFSPGASSGYVQLSWSAESNCDVIGGFMIVAQPVSIPSSEMIRRAVACDVRSFDLKNIVSSAKYEVRVRPYRGQEIGKASPIVFMSLQSGIVDAATPSLSIKVDPDDGRKVTFQWQSPRDLPAQYVTGYALRYRLRGGRAQGHVVHVNSSVIDYTLRDLRDDATYVANVTYSTNLGEGKTSEEKEFTIEAASTDAPGADEGFVGMIQRQPAVVVGVAVAFVAVIALIVGGICYYRKSKRGHKSRSLHVRTFSFAARSANHRGGVARDRFDNTQYSAGFHMAPTAGGGGAQGANPGTDGFPPMGPPQSETNNYLQQAPSHHGTNNNAPKNTIVSYNANSDNLPLLLDDKSAGIPQGGFSYVTDQLTSKTSIPPQFSNTNLSRPSLTSTQSSTVQHLQQHQQHLSRQRSNNNSTFGSTNQADVCPTDGNLSDFPLPPPPPSPPLSQRTGVSDRSRSSGMHSTGERTSRSSHKSKRSNRGQRLPHNTAPVAAYFTTDPDNDNLHLLCSPHRSDEGTGKVSPAPPTPPVRGASNYPPYGQAMMHFNHSRDPTLNLGYMAEASEGESESENDQVAQLQARARYPELDPRSSMAVSGVSMMNHDPSDGRDSSLDRDSTVSSSSAESFHMESVSQVGQHLIHDDDLQNNQSPRSYKPVLTEHSPHRQYSNTYHNYPVEDDALMRNSGQQAKRKSGKSRRFSNKKTSNNSLTRMNSASSTSSSYLHNTGDSGMSAGVTSTEHNSLNSNASATSAGKNTDGGLIPRSRTADNALCFANASNGPVEAIPPRLDIARALAGFKGDDSIPVSPTASGVSEQSGYMSTASSCWQFLPPSPSKQGQLTPRRPARIGTGGRPPLPPSQRPANFQDVQKACQLNTKPQTPQHYPDQTPNDGSITQFQSARAAFADKLERQRPKELSDVPEVSTSDFCEDYSDQSQ</sequence>
<dbReference type="SMART" id="SM00408">
    <property type="entry name" value="IGc2"/>
    <property type="match status" value="3"/>
</dbReference>
<feature type="compositionally biased region" description="Polar residues" evidence="5">
    <location>
        <begin position="744"/>
        <end position="771"/>
    </location>
</feature>
<keyword evidence="6" id="KW-0472">Membrane</keyword>
<feature type="region of interest" description="Disordered" evidence="5">
    <location>
        <begin position="1"/>
        <end position="23"/>
    </location>
</feature>
<reference evidence="9 10" key="1">
    <citation type="submission" date="2024-02" db="EMBL/GenBank/DDBJ databases">
        <authorList>
            <person name="Daric V."/>
            <person name="Darras S."/>
        </authorList>
    </citation>
    <scope>NUCLEOTIDE SEQUENCE [LARGE SCALE GENOMIC DNA]</scope>
</reference>
<feature type="region of interest" description="Disordered" evidence="5">
    <location>
        <begin position="1116"/>
        <end position="1193"/>
    </location>
</feature>
<evidence type="ECO:0000256" key="4">
    <source>
        <dbReference type="ARBA" id="ARBA00023319"/>
    </source>
</evidence>
<dbReference type="Pfam" id="PF00041">
    <property type="entry name" value="fn3"/>
    <property type="match status" value="2"/>
</dbReference>
<keyword evidence="2" id="KW-0677">Repeat</keyword>
<dbReference type="PROSITE" id="PS50853">
    <property type="entry name" value="FN3"/>
    <property type="match status" value="2"/>
</dbReference>
<feature type="compositionally biased region" description="Acidic residues" evidence="5">
    <location>
        <begin position="1358"/>
        <end position="1367"/>
    </location>
</feature>
<organism evidence="9 10">
    <name type="scientific">Clavelina lepadiformis</name>
    <name type="common">Light-bulb sea squirt</name>
    <name type="synonym">Ascidia lepadiformis</name>
    <dbReference type="NCBI Taxonomy" id="159417"/>
    <lineage>
        <taxon>Eukaryota</taxon>
        <taxon>Metazoa</taxon>
        <taxon>Chordata</taxon>
        <taxon>Tunicata</taxon>
        <taxon>Ascidiacea</taxon>
        <taxon>Aplousobranchia</taxon>
        <taxon>Clavelinidae</taxon>
        <taxon>Clavelina</taxon>
    </lineage>
</organism>
<feature type="domain" description="Ig-like" evidence="7">
    <location>
        <begin position="200"/>
        <end position="294"/>
    </location>
</feature>
<keyword evidence="6" id="KW-0812">Transmembrane</keyword>
<feature type="compositionally biased region" description="Basic residues" evidence="5">
    <location>
        <begin position="1121"/>
        <end position="1133"/>
    </location>
</feature>
<dbReference type="InterPro" id="IPR036179">
    <property type="entry name" value="Ig-like_dom_sf"/>
</dbReference>
<feature type="compositionally biased region" description="Polar residues" evidence="5">
    <location>
        <begin position="1134"/>
        <end position="1145"/>
    </location>
</feature>
<dbReference type="InterPro" id="IPR013783">
    <property type="entry name" value="Ig-like_fold"/>
</dbReference>
<feature type="compositionally biased region" description="Pro residues" evidence="5">
    <location>
        <begin position="870"/>
        <end position="879"/>
    </location>
</feature>
<feature type="compositionally biased region" description="Polar residues" evidence="5">
    <location>
        <begin position="1292"/>
        <end position="1330"/>
    </location>
</feature>
<evidence type="ECO:0000259" key="7">
    <source>
        <dbReference type="PROSITE" id="PS50835"/>
    </source>
</evidence>
<evidence type="ECO:0000256" key="2">
    <source>
        <dbReference type="ARBA" id="ARBA00022737"/>
    </source>
</evidence>
<evidence type="ECO:0000256" key="1">
    <source>
        <dbReference type="ARBA" id="ARBA00022729"/>
    </source>
</evidence>
<keyword evidence="1" id="KW-0732">Signal</keyword>
<dbReference type="CDD" id="cd00063">
    <property type="entry name" value="FN3"/>
    <property type="match status" value="3"/>
</dbReference>
<dbReference type="Proteomes" id="UP001642483">
    <property type="component" value="Unassembled WGS sequence"/>
</dbReference>
<dbReference type="Pfam" id="PF07679">
    <property type="entry name" value="I-set"/>
    <property type="match status" value="3"/>
</dbReference>
<feature type="region of interest" description="Disordered" evidence="5">
    <location>
        <begin position="939"/>
        <end position="970"/>
    </location>
</feature>
<dbReference type="SUPFAM" id="SSF49265">
    <property type="entry name" value="Fibronectin type III"/>
    <property type="match status" value="2"/>
</dbReference>
<dbReference type="Gene3D" id="2.60.40.10">
    <property type="entry name" value="Immunoglobulins"/>
    <property type="match status" value="6"/>
</dbReference>
<evidence type="ECO:0000256" key="5">
    <source>
        <dbReference type="SAM" id="MobiDB-lite"/>
    </source>
</evidence>
<dbReference type="InterPro" id="IPR007110">
    <property type="entry name" value="Ig-like_dom"/>
</dbReference>
<keyword evidence="6" id="KW-1133">Transmembrane helix</keyword>
<dbReference type="SMART" id="SM00409">
    <property type="entry name" value="IG"/>
    <property type="match status" value="3"/>
</dbReference>
<evidence type="ECO:0000256" key="6">
    <source>
        <dbReference type="SAM" id="Phobius"/>
    </source>
</evidence>
<evidence type="ECO:0000313" key="9">
    <source>
        <dbReference type="EMBL" id="CAK8684059.1"/>
    </source>
</evidence>
<evidence type="ECO:0000259" key="8">
    <source>
        <dbReference type="PROSITE" id="PS50853"/>
    </source>
</evidence>
<gene>
    <name evidence="9" type="ORF">CVLEPA_LOCUS15061</name>
</gene>
<feature type="domain" description="Ig-like" evidence="7">
    <location>
        <begin position="106"/>
        <end position="197"/>
    </location>
</feature>
<keyword evidence="10" id="KW-1185">Reference proteome</keyword>
<dbReference type="InterPro" id="IPR003598">
    <property type="entry name" value="Ig_sub2"/>
</dbReference>
<accession>A0ABP0G073</accession>
<evidence type="ECO:0000256" key="3">
    <source>
        <dbReference type="ARBA" id="ARBA00023157"/>
    </source>
</evidence>
<feature type="compositionally biased region" description="Polar residues" evidence="5">
    <location>
        <begin position="846"/>
        <end position="857"/>
    </location>
</feature>
<feature type="transmembrane region" description="Helical" evidence="6">
    <location>
        <begin position="650"/>
        <end position="672"/>
    </location>
</feature>
<dbReference type="SMART" id="SM00406">
    <property type="entry name" value="IGv"/>
    <property type="match status" value="2"/>
</dbReference>
<comment type="caution">
    <text evidence="9">The sequence shown here is derived from an EMBL/GenBank/DDBJ whole genome shotgun (WGS) entry which is preliminary data.</text>
</comment>
<feature type="region of interest" description="Disordered" evidence="5">
    <location>
        <begin position="724"/>
        <end position="771"/>
    </location>
</feature>
<evidence type="ECO:0000313" key="10">
    <source>
        <dbReference type="Proteomes" id="UP001642483"/>
    </source>
</evidence>
<feature type="compositionally biased region" description="Basic and acidic residues" evidence="5">
    <location>
        <begin position="1335"/>
        <end position="1348"/>
    </location>
</feature>
<dbReference type="InterPro" id="IPR036116">
    <property type="entry name" value="FN3_sf"/>
</dbReference>
<feature type="region of interest" description="Disordered" evidence="5">
    <location>
        <begin position="1260"/>
        <end position="1367"/>
    </location>
</feature>
<keyword evidence="4" id="KW-0393">Immunoglobulin domain</keyword>
<feature type="compositionally biased region" description="Low complexity" evidence="5">
    <location>
        <begin position="821"/>
        <end position="845"/>
    </location>
</feature>
<feature type="compositionally biased region" description="Low complexity" evidence="5">
    <location>
        <begin position="1050"/>
        <end position="1065"/>
    </location>
</feature>
<feature type="compositionally biased region" description="Polar residues" evidence="5">
    <location>
        <begin position="1154"/>
        <end position="1172"/>
    </location>
</feature>
<feature type="domain" description="Fibronectin type-III" evidence="8">
    <location>
        <begin position="314"/>
        <end position="410"/>
    </location>
</feature>
<feature type="domain" description="Ig-like" evidence="7">
    <location>
        <begin position="18"/>
        <end position="101"/>
    </location>
</feature>
<keyword evidence="3" id="KW-1015">Disulfide bond</keyword>
<feature type="compositionally biased region" description="Basic residues" evidence="5">
    <location>
        <begin position="904"/>
        <end position="914"/>
    </location>
</feature>
<dbReference type="EMBL" id="CAWYQH010000097">
    <property type="protein sequence ID" value="CAK8684059.1"/>
    <property type="molecule type" value="Genomic_DNA"/>
</dbReference>
<dbReference type="InterPro" id="IPR013098">
    <property type="entry name" value="Ig_I-set"/>
</dbReference>
<dbReference type="SUPFAM" id="SSF48726">
    <property type="entry name" value="Immunoglobulin"/>
    <property type="match status" value="3"/>
</dbReference>
<dbReference type="PANTHER" id="PTHR12231">
    <property type="entry name" value="CTX-RELATED TYPE I TRANSMEMBRANE PROTEIN"/>
    <property type="match status" value="1"/>
</dbReference>
<dbReference type="InterPro" id="IPR051170">
    <property type="entry name" value="Neural/epithelial_adhesion"/>
</dbReference>
<name>A0ABP0G073_CLALP</name>
<feature type="domain" description="Fibronectin type-III" evidence="8">
    <location>
        <begin position="535"/>
        <end position="629"/>
    </location>
</feature>
<dbReference type="PANTHER" id="PTHR12231:SF253">
    <property type="entry name" value="DPR-INTERACTING PROTEIN ETA, ISOFORM B-RELATED"/>
    <property type="match status" value="1"/>
</dbReference>
<feature type="region of interest" description="Disordered" evidence="5">
    <location>
        <begin position="1028"/>
        <end position="1103"/>
    </location>
</feature>
<dbReference type="InterPro" id="IPR013106">
    <property type="entry name" value="Ig_V-set"/>
</dbReference>
<dbReference type="InterPro" id="IPR003599">
    <property type="entry name" value="Ig_sub"/>
</dbReference>
<dbReference type="InterPro" id="IPR003961">
    <property type="entry name" value="FN3_dom"/>
</dbReference>
<feature type="compositionally biased region" description="Polar residues" evidence="5">
    <location>
        <begin position="806"/>
        <end position="820"/>
    </location>
</feature>
<feature type="region of interest" description="Disordered" evidence="5">
    <location>
        <begin position="806"/>
        <end position="922"/>
    </location>
</feature>
<protein>
    <submittedName>
        <fullName evidence="9">Uncharacterized protein</fullName>
    </submittedName>
</protein>
<feature type="compositionally biased region" description="Basic and acidic residues" evidence="5">
    <location>
        <begin position="1036"/>
        <end position="1049"/>
    </location>
</feature>
<proteinExistence type="predicted"/>